<sequence length="571" mass="66736">MYPGVARFWNYQKNTLTPDKVLAGGHKKVWWKCEKDHEWESQIITKIKDHHCPYCSGRLVINGETDLETLFPDIAQEWNYQRNKGNLPSDVSAKSSKQVWWKCTQCGNDWKALISNRTRDNGNTGSGCPQCSNELRISFPEKAIYFYLKQNFENVLENIDINYFEWLGKMSIDVFVPELKLGIEYDGAWHKIETDLKKNKVCRENGITLIRVRDKRLPQLNDTSIDFIVENRKEEDLHSAIMLIFDYINKTYNHRFEMNVDIQRDRISIYKAMDLQIKENSLIQVNPLLAIEWNYEKNGGLQPSVVTSNSHKKVWWACKEGHEWNATIASRNSGGNGCPKCANIKPQVNHKSLDIEHPQLLGYWHPTKNLPLHPKDLTVGSGKKVWWRCLICSHEWERTIYYQLKREGCPSCNKDKKLKEKVSNILLDQGKIDKKFALLVKEWHSIRNGDVKLDEPFLKSYDQKFWWQCSKCQYEWETTLYKRAKRGQGCPACNSKNTVIIGYNDLQTTNPQLANEWHPDKNNDIKPTDVKKGSNKRVWWLCSVCRHEWNVPIKNRNKGSGCPLCAKKRIQ</sequence>
<feature type="domain" description="Treble clef zinc finger" evidence="1">
    <location>
        <begin position="74"/>
        <end position="133"/>
    </location>
</feature>
<dbReference type="AlphaFoldDB" id="W4QZQ1"/>
<feature type="domain" description="Treble clef zinc finger" evidence="1">
    <location>
        <begin position="439"/>
        <end position="495"/>
    </location>
</feature>
<comment type="caution">
    <text evidence="2">The sequence shown here is derived from an EMBL/GenBank/DDBJ whole genome shotgun (WGS) entry which is preliminary data.</text>
</comment>
<dbReference type="OrthoDB" id="583824at2"/>
<feature type="domain" description="Treble clef zinc finger" evidence="1">
    <location>
        <begin position="289"/>
        <end position="343"/>
    </location>
</feature>
<feature type="domain" description="Treble clef zinc finger" evidence="1">
    <location>
        <begin position="360"/>
        <end position="414"/>
    </location>
</feature>
<dbReference type="STRING" id="1236973.JCM9157_4927"/>
<dbReference type="Pfam" id="PF14311">
    <property type="entry name" value="DUF4379"/>
    <property type="match status" value="6"/>
</dbReference>
<evidence type="ECO:0000259" key="1">
    <source>
        <dbReference type="Pfam" id="PF14311"/>
    </source>
</evidence>
<name>W4QZQ1_HALA3</name>
<proteinExistence type="predicted"/>
<dbReference type="InterPro" id="IPR025487">
    <property type="entry name" value="DUF4379"/>
</dbReference>
<protein>
    <recommendedName>
        <fullName evidence="1">Treble clef zinc finger domain-containing protein</fullName>
    </recommendedName>
</protein>
<evidence type="ECO:0000313" key="2">
    <source>
        <dbReference type="EMBL" id="GAE37610.1"/>
    </source>
</evidence>
<reference evidence="2 3" key="1">
    <citation type="journal article" date="2014" name="Genome Announc.">
        <title>Draft Genome Sequences of Three Alkaliphilic Bacillus Strains, Bacillus wakoensis JCM 9140T, Bacillus akibai JCM 9157T, and Bacillus hemicellulosilyticus JCM 9152T.</title>
        <authorList>
            <person name="Yuki M."/>
            <person name="Oshima K."/>
            <person name="Suda W."/>
            <person name="Oshida Y."/>
            <person name="Kitamura K."/>
            <person name="Iida T."/>
            <person name="Hattori M."/>
            <person name="Ohkuma M."/>
        </authorList>
    </citation>
    <scope>NUCLEOTIDE SEQUENCE [LARGE SCALE GENOMIC DNA]</scope>
    <source>
        <strain evidence="2 3">JCM 9157</strain>
    </source>
</reference>
<keyword evidence="3" id="KW-1185">Reference proteome</keyword>
<dbReference type="RefSeq" id="WP_035668614.1">
    <property type="nucleotide sequence ID" value="NZ_BAUV01000092.1"/>
</dbReference>
<dbReference type="PANTHER" id="PTHR37317">
    <property type="entry name" value="BLR8090 PROTEIN"/>
    <property type="match status" value="1"/>
</dbReference>
<organism evidence="2 3">
    <name type="scientific">Halalkalibacter akibai (strain ATCC 43226 / DSM 21942 / CIP 109018 / JCM 9157 / 1139)</name>
    <name type="common">Bacillus akibai</name>
    <dbReference type="NCBI Taxonomy" id="1236973"/>
    <lineage>
        <taxon>Bacteria</taxon>
        <taxon>Bacillati</taxon>
        <taxon>Bacillota</taxon>
        <taxon>Bacilli</taxon>
        <taxon>Bacillales</taxon>
        <taxon>Bacillaceae</taxon>
        <taxon>Halalkalibacter</taxon>
    </lineage>
</organism>
<dbReference type="Proteomes" id="UP000018896">
    <property type="component" value="Unassembled WGS sequence"/>
</dbReference>
<gene>
    <name evidence="2" type="ORF">JCM9157_4927</name>
</gene>
<dbReference type="eggNOG" id="COG1996">
    <property type="taxonomic scope" value="Bacteria"/>
</dbReference>
<accession>W4QZQ1</accession>
<dbReference type="PANTHER" id="PTHR37317:SF1">
    <property type="entry name" value="ZINC-RIBBON DOMAIN-CONTAINING PROTEIN-RELATED"/>
    <property type="match status" value="1"/>
</dbReference>
<feature type="domain" description="Treble clef zinc finger" evidence="1">
    <location>
        <begin position="513"/>
        <end position="568"/>
    </location>
</feature>
<dbReference type="Gene3D" id="3.40.960.10">
    <property type="entry name" value="VSR Endonuclease"/>
    <property type="match status" value="1"/>
</dbReference>
<feature type="domain" description="Treble clef zinc finger" evidence="1">
    <location>
        <begin position="6"/>
        <end position="58"/>
    </location>
</feature>
<dbReference type="EMBL" id="BAUV01000092">
    <property type="protein sequence ID" value="GAE37610.1"/>
    <property type="molecule type" value="Genomic_DNA"/>
</dbReference>
<evidence type="ECO:0000313" key="3">
    <source>
        <dbReference type="Proteomes" id="UP000018896"/>
    </source>
</evidence>